<evidence type="ECO:0000313" key="3">
    <source>
        <dbReference type="Proteomes" id="UP000317652"/>
    </source>
</evidence>
<dbReference type="Gene3D" id="1.10.238.10">
    <property type="entry name" value="EF-hand"/>
    <property type="match status" value="1"/>
</dbReference>
<reference evidence="2 3" key="1">
    <citation type="submission" date="2019-07" db="EMBL/GenBank/DDBJ databases">
        <authorList>
            <person name="Brisse S."/>
            <person name="Rodrigues C."/>
            <person name="Thorpe H."/>
        </authorList>
    </citation>
    <scope>NUCLEOTIDE SEQUENCE [LARGE SCALE GENOMIC DNA]</scope>
    <source>
        <strain evidence="2">SB6411</strain>
    </source>
</reference>
<dbReference type="EMBL" id="CABGGS010000043">
    <property type="protein sequence ID" value="VUS74135.1"/>
    <property type="molecule type" value="Genomic_DNA"/>
</dbReference>
<evidence type="ECO:0000256" key="1">
    <source>
        <dbReference type="SAM" id="MobiDB-lite"/>
    </source>
</evidence>
<dbReference type="InterPro" id="IPR011992">
    <property type="entry name" value="EF-hand-dom_pair"/>
</dbReference>
<name>A0ABY6VG13_9ENTR</name>
<feature type="region of interest" description="Disordered" evidence="1">
    <location>
        <begin position="282"/>
        <end position="302"/>
    </location>
</feature>
<proteinExistence type="predicted"/>
<evidence type="ECO:0008006" key="4">
    <source>
        <dbReference type="Google" id="ProtNLM"/>
    </source>
</evidence>
<dbReference type="SUPFAM" id="SSF47473">
    <property type="entry name" value="EF-hand"/>
    <property type="match status" value="1"/>
</dbReference>
<protein>
    <recommendedName>
        <fullName evidence="4">EF-hand domain-containing protein</fullName>
    </recommendedName>
</protein>
<comment type="caution">
    <text evidence="2">The sequence shown here is derived from an EMBL/GenBank/DDBJ whole genome shotgun (WGS) entry which is preliminary data.</text>
</comment>
<accession>A0ABY6VG13</accession>
<organism evidence="2 3">
    <name type="scientific">Klebsiella spallanzanii</name>
    <dbReference type="NCBI Taxonomy" id="2587528"/>
    <lineage>
        <taxon>Bacteria</taxon>
        <taxon>Pseudomonadati</taxon>
        <taxon>Pseudomonadota</taxon>
        <taxon>Gammaproteobacteria</taxon>
        <taxon>Enterobacterales</taxon>
        <taxon>Enterobacteriaceae</taxon>
        <taxon>Klebsiella/Raoultella group</taxon>
        <taxon>Klebsiella</taxon>
    </lineage>
</organism>
<dbReference type="Proteomes" id="UP000317652">
    <property type="component" value="Unassembled WGS sequence"/>
</dbReference>
<sequence>MKNKSINKKRSQRTNVRVPEAYFDIQSAAEKSWLSFRQAHSNGDGFISIDELDSIATHLYTVIHKYGFNGIGTLDTVRSLLDQASSDGRDILSFFDFIQRIVSYELENKIDTTLNEINVYLKDLFKRKILVEHEMLSSSIRKVLDQNEFCLFDERDIRIISNCCDIFGENFSCEYAAYSLVKESVLNRVILLPYKNILIEFFRDASHIYSESMRQDVESKSSLKKGARNKELYSYVIRIVVATLHKHPNASTYALTRELDKHLAKEKRKVSPQTLTRWIEAHRKETGQESQGKHEGHLKLEL</sequence>
<dbReference type="RefSeq" id="WP_142982325.1">
    <property type="nucleotide sequence ID" value="NZ_CABGGS010000043.1"/>
</dbReference>
<keyword evidence="3" id="KW-1185">Reference proteome</keyword>
<gene>
    <name evidence="2" type="ORF">SB6411_02571</name>
</gene>
<evidence type="ECO:0000313" key="2">
    <source>
        <dbReference type="EMBL" id="VUS74135.1"/>
    </source>
</evidence>